<dbReference type="EMBL" id="JAGKQM010000019">
    <property type="protein sequence ID" value="KAH0860176.1"/>
    <property type="molecule type" value="Genomic_DNA"/>
</dbReference>
<keyword evidence="10" id="KW-0676">Redox-active center</keyword>
<dbReference type="Gene3D" id="3.40.30.10">
    <property type="entry name" value="Glutaredoxin"/>
    <property type="match status" value="4"/>
</dbReference>
<evidence type="ECO:0000256" key="11">
    <source>
        <dbReference type="RuleBase" id="RU004208"/>
    </source>
</evidence>
<evidence type="ECO:0000256" key="14">
    <source>
        <dbReference type="SAM" id="Phobius"/>
    </source>
</evidence>
<gene>
    <name evidence="16" type="ORF">HID58_088437</name>
</gene>
<dbReference type="Pfam" id="PF13848">
    <property type="entry name" value="Thioredoxin_6"/>
    <property type="match status" value="1"/>
</dbReference>
<evidence type="ECO:0000256" key="13">
    <source>
        <dbReference type="SAM" id="MobiDB-lite"/>
    </source>
</evidence>
<evidence type="ECO:0000256" key="9">
    <source>
        <dbReference type="ARBA" id="ARBA00023235"/>
    </source>
</evidence>
<dbReference type="InterPro" id="IPR036249">
    <property type="entry name" value="Thioredoxin-like_sf"/>
</dbReference>
<keyword evidence="14" id="KW-0812">Transmembrane</keyword>
<dbReference type="InterPro" id="IPR005788">
    <property type="entry name" value="PDI_thioredoxin-like_dom"/>
</dbReference>
<feature type="region of interest" description="Disordered" evidence="13">
    <location>
        <begin position="711"/>
        <end position="753"/>
    </location>
</feature>
<feature type="compositionally biased region" description="Acidic residues" evidence="13">
    <location>
        <begin position="230"/>
        <end position="240"/>
    </location>
</feature>
<dbReference type="PRINTS" id="PR00421">
    <property type="entry name" value="THIOREDOXIN"/>
</dbReference>
<comment type="subcellular location">
    <subcellularLocation>
        <location evidence="2">Endoplasmic reticulum lumen</location>
    </subcellularLocation>
</comment>
<keyword evidence="9 12" id="KW-0413">Isomerase</keyword>
<dbReference type="InterPro" id="IPR017937">
    <property type="entry name" value="Thioredoxin_CS"/>
</dbReference>
<keyword evidence="7" id="KW-0256">Endoplasmic reticulum</keyword>
<evidence type="ECO:0000256" key="3">
    <source>
        <dbReference type="ARBA" id="ARBA00006347"/>
    </source>
</evidence>
<evidence type="ECO:0000256" key="2">
    <source>
        <dbReference type="ARBA" id="ARBA00004319"/>
    </source>
</evidence>
<protein>
    <recommendedName>
        <fullName evidence="4 12">Protein disulfide-isomerase</fullName>
        <ecNumber evidence="4 12">5.3.4.1</ecNumber>
    </recommendedName>
</protein>
<feature type="region of interest" description="Disordered" evidence="13">
    <location>
        <begin position="1"/>
        <end position="23"/>
    </location>
</feature>
<dbReference type="Proteomes" id="UP000824890">
    <property type="component" value="Unassembled WGS sequence"/>
</dbReference>
<evidence type="ECO:0000256" key="6">
    <source>
        <dbReference type="ARBA" id="ARBA00022737"/>
    </source>
</evidence>
<feature type="transmembrane region" description="Helical" evidence="14">
    <location>
        <begin position="29"/>
        <end position="50"/>
    </location>
</feature>
<evidence type="ECO:0000256" key="12">
    <source>
        <dbReference type="RuleBase" id="RU361130"/>
    </source>
</evidence>
<dbReference type="PROSITE" id="PS00194">
    <property type="entry name" value="THIOREDOXIN_1"/>
    <property type="match status" value="2"/>
</dbReference>
<sequence length="753" mass="83142">SPKHTHTHAYTHTNKTKVSREEKENNMTYLTHSLPFFFSCLSMLLCLSIGGSRPAHGPAYLNPYAFSPEAYDFFHPQSSLPNNIPPRDSPSSSSLSPSPSPSKTSNVEADTQGSKFSSEEHRNESIREEGRGETVGIVLGVSFAAFILMGAYFVIKKRRANITRTITVALKWRSAFSSSSLSPLFSFSPPFLPLSPPPTSTMRISASSKTPKKNPIPPSHSHPPTLNSTSDDEEEGEDLSDLGNPDSDPFPAPDVDEKDVVVVKERNFTDVIENNQYVMVEFYAPWCGHCQSLAPEYAAAATELKGDGVVLAKIDATEENELAHQYSVQGFPTILFFVDGEHKPYTGGRTKDTIVTWVKKKIGPSVYNLTTLDDAEKVLTSGNKVVLGYLNSLVGVEHDQLAAASKAEDDVNFYQTVNPDVAKLFHVDPEAKRPALVLVKREAEKISHFDGEFVKSDLASFVSANKLPLVSVFTRESAPEIFESAIKKQLLLFVTQNGSEKVLPEFEEAAKSFKGKLIFVSVDLDNEDYGKPVAEYFGVSGNGPKLIAYTGNEDPKKHFFDGEIKSDKIKTFAEEFLRDKLKPFYKSDPIPEKNDGDVKIVVGDNFDDIVLDESKDVLLEVYAPWCGHCQALEPMYNKLAKHLREIDSLVIAKMDGTTNEHPKAKAEGFPTILFFPAGNKTAEPITVDTDRTVVAFYKFLRKHATIPFKLEKPAASTESPKTAESTPKVETTETKGNPESTTKSTESDLKDEL</sequence>
<dbReference type="PROSITE" id="PS51352">
    <property type="entry name" value="THIOREDOXIN_2"/>
    <property type="match status" value="2"/>
</dbReference>
<keyword evidence="14" id="KW-1133">Transmembrane helix</keyword>
<dbReference type="InterPro" id="IPR005792">
    <property type="entry name" value="Prot_disulphide_isomerase"/>
</dbReference>
<keyword evidence="8" id="KW-1015">Disulfide bond</keyword>
<dbReference type="NCBIfam" id="TIGR01126">
    <property type="entry name" value="pdi_dom"/>
    <property type="match status" value="1"/>
</dbReference>
<dbReference type="CDD" id="cd02981">
    <property type="entry name" value="PDI_b_family"/>
    <property type="match status" value="1"/>
</dbReference>
<evidence type="ECO:0000256" key="7">
    <source>
        <dbReference type="ARBA" id="ARBA00022824"/>
    </source>
</evidence>
<proteinExistence type="inferred from homology"/>
<feature type="domain" description="Thioredoxin" evidence="15">
    <location>
        <begin position="241"/>
        <end position="363"/>
    </location>
</feature>
<feature type="non-terminal residue" evidence="16">
    <location>
        <position position="1"/>
    </location>
</feature>
<dbReference type="SUPFAM" id="SSF52833">
    <property type="entry name" value="Thioredoxin-like"/>
    <property type="match status" value="4"/>
</dbReference>
<evidence type="ECO:0000256" key="5">
    <source>
        <dbReference type="ARBA" id="ARBA00022729"/>
    </source>
</evidence>
<dbReference type="PANTHER" id="PTHR18929:SF246">
    <property type="entry name" value="PROTEIN DISULFIDE ISOMERASE-LIKE 1-4"/>
    <property type="match status" value="1"/>
</dbReference>
<keyword evidence="6" id="KW-0677">Repeat</keyword>
<evidence type="ECO:0000256" key="1">
    <source>
        <dbReference type="ARBA" id="ARBA00001182"/>
    </source>
</evidence>
<feature type="transmembrane region" description="Helical" evidence="14">
    <location>
        <begin position="135"/>
        <end position="155"/>
    </location>
</feature>
<dbReference type="Pfam" id="PF00085">
    <property type="entry name" value="Thioredoxin"/>
    <property type="match status" value="2"/>
</dbReference>
<reference evidence="16 17" key="1">
    <citation type="submission" date="2021-05" db="EMBL/GenBank/DDBJ databases">
        <title>Genome Assembly of Synthetic Allotetraploid Brassica napus Reveals Homoeologous Exchanges between Subgenomes.</title>
        <authorList>
            <person name="Davis J.T."/>
        </authorList>
    </citation>
    <scope>NUCLEOTIDE SEQUENCE [LARGE SCALE GENOMIC DNA]</scope>
    <source>
        <strain evidence="17">cv. Da-Ae</strain>
        <tissue evidence="16">Seedling</tissue>
    </source>
</reference>
<feature type="compositionally biased region" description="Polar residues" evidence="13">
    <location>
        <begin position="103"/>
        <end position="116"/>
    </location>
</feature>
<evidence type="ECO:0000256" key="8">
    <source>
        <dbReference type="ARBA" id="ARBA00023157"/>
    </source>
</evidence>
<comment type="similarity">
    <text evidence="3 11">Belongs to the protein disulfide isomerase family.</text>
</comment>
<feature type="compositionally biased region" description="Polar residues" evidence="13">
    <location>
        <begin position="200"/>
        <end position="209"/>
    </location>
</feature>
<feature type="compositionally biased region" description="Basic and acidic residues" evidence="13">
    <location>
        <begin position="117"/>
        <end position="129"/>
    </location>
</feature>
<dbReference type="CDD" id="cd02995">
    <property type="entry name" value="PDI_a_PDI_a'_C"/>
    <property type="match status" value="1"/>
</dbReference>
<comment type="catalytic activity">
    <reaction evidence="1 12">
        <text>Catalyzes the rearrangement of -S-S- bonds in proteins.</text>
        <dbReference type="EC" id="5.3.4.1"/>
    </reaction>
</comment>
<comment type="caution">
    <text evidence="16">The sequence shown here is derived from an EMBL/GenBank/DDBJ whole genome shotgun (WGS) entry which is preliminary data.</text>
</comment>
<accession>A0ABQ7XW73</accession>
<dbReference type="NCBIfam" id="TIGR01130">
    <property type="entry name" value="ER_PDI_fam"/>
    <property type="match status" value="1"/>
</dbReference>
<name>A0ABQ7XW73_BRANA</name>
<keyword evidence="14" id="KW-0472">Membrane</keyword>
<evidence type="ECO:0000256" key="10">
    <source>
        <dbReference type="ARBA" id="ARBA00023284"/>
    </source>
</evidence>
<dbReference type="InterPro" id="IPR013766">
    <property type="entry name" value="Thioredoxin_domain"/>
</dbReference>
<feature type="domain" description="Thioredoxin" evidence="15">
    <location>
        <begin position="575"/>
        <end position="705"/>
    </location>
</feature>
<evidence type="ECO:0000256" key="4">
    <source>
        <dbReference type="ARBA" id="ARBA00012723"/>
    </source>
</evidence>
<evidence type="ECO:0000313" key="17">
    <source>
        <dbReference type="Proteomes" id="UP000824890"/>
    </source>
</evidence>
<keyword evidence="17" id="KW-1185">Reference proteome</keyword>
<feature type="region of interest" description="Disordered" evidence="13">
    <location>
        <begin position="198"/>
        <end position="256"/>
    </location>
</feature>
<dbReference type="EC" id="5.3.4.1" evidence="4 12"/>
<evidence type="ECO:0000313" key="16">
    <source>
        <dbReference type="EMBL" id="KAH0860176.1"/>
    </source>
</evidence>
<evidence type="ECO:0000259" key="15">
    <source>
        <dbReference type="PROSITE" id="PS51352"/>
    </source>
</evidence>
<dbReference type="CDD" id="cd02982">
    <property type="entry name" value="PDI_b'_family"/>
    <property type="match status" value="1"/>
</dbReference>
<feature type="compositionally biased region" description="Polar residues" evidence="13">
    <location>
        <begin position="716"/>
        <end position="744"/>
    </location>
</feature>
<dbReference type="PANTHER" id="PTHR18929">
    <property type="entry name" value="PROTEIN DISULFIDE ISOMERASE"/>
    <property type="match status" value="1"/>
</dbReference>
<feature type="compositionally biased region" description="Basic residues" evidence="13">
    <location>
        <begin position="1"/>
        <end position="17"/>
    </location>
</feature>
<dbReference type="CDD" id="cd02961">
    <property type="entry name" value="PDI_a_family"/>
    <property type="match status" value="1"/>
</dbReference>
<feature type="region of interest" description="Disordered" evidence="13">
    <location>
        <begin position="77"/>
        <end position="129"/>
    </location>
</feature>
<organism evidence="16 17">
    <name type="scientific">Brassica napus</name>
    <name type="common">Rape</name>
    <dbReference type="NCBI Taxonomy" id="3708"/>
    <lineage>
        <taxon>Eukaryota</taxon>
        <taxon>Viridiplantae</taxon>
        <taxon>Streptophyta</taxon>
        <taxon>Embryophyta</taxon>
        <taxon>Tracheophyta</taxon>
        <taxon>Spermatophyta</taxon>
        <taxon>Magnoliopsida</taxon>
        <taxon>eudicotyledons</taxon>
        <taxon>Gunneridae</taxon>
        <taxon>Pentapetalae</taxon>
        <taxon>rosids</taxon>
        <taxon>malvids</taxon>
        <taxon>Brassicales</taxon>
        <taxon>Brassicaceae</taxon>
        <taxon>Brassiceae</taxon>
        <taxon>Brassica</taxon>
    </lineage>
</organism>
<keyword evidence="5" id="KW-0732">Signal</keyword>